<evidence type="ECO:0000313" key="6">
    <source>
        <dbReference type="Proteomes" id="UP001337655"/>
    </source>
</evidence>
<dbReference type="Gene3D" id="3.50.50.60">
    <property type="entry name" value="FAD/NAD(P)-binding domain"/>
    <property type="match status" value="1"/>
</dbReference>
<keyword evidence="6" id="KW-1185">Reference proteome</keyword>
<dbReference type="SUPFAM" id="SSF51905">
    <property type="entry name" value="FAD/NAD(P)-binding domain"/>
    <property type="match status" value="2"/>
</dbReference>
<organism evidence="5 6">
    <name type="scientific">Saxophila tyrrhenica</name>
    <dbReference type="NCBI Taxonomy" id="1690608"/>
    <lineage>
        <taxon>Eukaryota</taxon>
        <taxon>Fungi</taxon>
        <taxon>Dikarya</taxon>
        <taxon>Ascomycota</taxon>
        <taxon>Pezizomycotina</taxon>
        <taxon>Dothideomycetes</taxon>
        <taxon>Dothideomycetidae</taxon>
        <taxon>Mycosphaerellales</taxon>
        <taxon>Extremaceae</taxon>
        <taxon>Saxophila</taxon>
    </lineage>
</organism>
<evidence type="ECO:0000256" key="1">
    <source>
        <dbReference type="ARBA" id="ARBA00022630"/>
    </source>
</evidence>
<evidence type="ECO:0000256" key="3">
    <source>
        <dbReference type="ARBA" id="ARBA00023002"/>
    </source>
</evidence>
<dbReference type="GO" id="GO:0016491">
    <property type="term" value="F:oxidoreductase activity"/>
    <property type="evidence" value="ECO:0007669"/>
    <property type="project" value="UniProtKB-KW"/>
</dbReference>
<evidence type="ECO:0000313" key="5">
    <source>
        <dbReference type="EMBL" id="KAK5164562.1"/>
    </source>
</evidence>
<dbReference type="RefSeq" id="XP_064654810.1">
    <property type="nucleotide sequence ID" value="XM_064806994.1"/>
</dbReference>
<evidence type="ECO:0000259" key="4">
    <source>
        <dbReference type="Pfam" id="PF07992"/>
    </source>
</evidence>
<keyword evidence="2" id="KW-0274">FAD</keyword>
<name>A0AAV9NXA0_9PEZI</name>
<dbReference type="PRINTS" id="PR00411">
    <property type="entry name" value="PNDRDTASEI"/>
</dbReference>
<reference evidence="5 6" key="1">
    <citation type="submission" date="2023-08" db="EMBL/GenBank/DDBJ databases">
        <title>Black Yeasts Isolated from many extreme environments.</title>
        <authorList>
            <person name="Coleine C."/>
            <person name="Stajich J.E."/>
            <person name="Selbmann L."/>
        </authorList>
    </citation>
    <scope>NUCLEOTIDE SEQUENCE [LARGE SCALE GENOMIC DNA]</scope>
    <source>
        <strain evidence="5 6">CCFEE 5935</strain>
    </source>
</reference>
<dbReference type="InterPro" id="IPR036188">
    <property type="entry name" value="FAD/NAD-bd_sf"/>
</dbReference>
<evidence type="ECO:0000256" key="2">
    <source>
        <dbReference type="ARBA" id="ARBA00022827"/>
    </source>
</evidence>
<sequence>MQSAEVIVIGAGIGGLCAAKTYKELASDTELLILESRATVGGVWAKQNLYEGIKTNNLVGTYEFSDFPLLGEPKYGLKEGQHIPGHIVYQYLEDYAQHFDIHRLIQFHTDVKEIEKLDNGWRILATRTDVDGSPTEQIYSCKKLIMSNGLASTPRPVSLPGMESFDRPLFNHSRLPDLAPAIAKDPSIHSVTVIGASKIGYDAVYLFASHGKNVNWIVRESGGGAVWMSPPWIPLGPWTVMLEHVVTTRLFTWFSPCVWGEYDGFAWADTVEGNGYRKEKSLAHLEPRESLFWNARVGIHNYASDVHDYLRSGQVTLHRKDVDRIGKGGHIAFSDGSTSTTDALIAITGWQLVPRITYKPAGIDADLGVPSTTYTPQQASFWTDLDSKADAHILGRFPYLQSPPEAKLPITQTVTPFRLYRGIAPPALTARGDHSLAFMKMVHCTANLILAETQALWVFAYLKNQLSVDREGVYWDTALTSRYGKHRYPWGFSAWWPEFVYDVVPYADMLLSDLGLRRWRKGWWWREVGEGYTVHDYKGICGEWRAKQKRMQGRIE</sequence>
<proteinExistence type="predicted"/>
<keyword evidence="3" id="KW-0560">Oxidoreductase</keyword>
<accession>A0AAV9NXA0</accession>
<dbReference type="EMBL" id="JAVRRT010000019">
    <property type="protein sequence ID" value="KAK5164562.1"/>
    <property type="molecule type" value="Genomic_DNA"/>
</dbReference>
<dbReference type="GeneID" id="89931098"/>
<dbReference type="Proteomes" id="UP001337655">
    <property type="component" value="Unassembled WGS sequence"/>
</dbReference>
<dbReference type="InterPro" id="IPR050346">
    <property type="entry name" value="FMO-like"/>
</dbReference>
<gene>
    <name evidence="5" type="ORF">LTR77_009768</name>
</gene>
<keyword evidence="1" id="KW-0285">Flavoprotein</keyword>
<dbReference type="InterPro" id="IPR023753">
    <property type="entry name" value="FAD/NAD-binding_dom"/>
</dbReference>
<dbReference type="AlphaFoldDB" id="A0AAV9NXA0"/>
<comment type="caution">
    <text evidence="5">The sequence shown here is derived from an EMBL/GenBank/DDBJ whole genome shotgun (WGS) entry which is preliminary data.</text>
</comment>
<dbReference type="Pfam" id="PF07992">
    <property type="entry name" value="Pyr_redox_2"/>
    <property type="match status" value="1"/>
</dbReference>
<protein>
    <recommendedName>
        <fullName evidence="4">FAD/NAD(P)-binding domain-containing protein</fullName>
    </recommendedName>
</protein>
<feature type="domain" description="FAD/NAD(P)-binding" evidence="4">
    <location>
        <begin position="5"/>
        <end position="220"/>
    </location>
</feature>
<dbReference type="PANTHER" id="PTHR23023">
    <property type="entry name" value="DIMETHYLANILINE MONOOXYGENASE"/>
    <property type="match status" value="1"/>
</dbReference>